<sequence length="85" mass="9822">MKLLIIAFVSLTGTSFAQAISNKYLVSTETRDTLYFINDSTGRLIFSSWDRDPYYNGFKPTRILVADLEPYRKRLYKTSNKKSKG</sequence>
<evidence type="ECO:0000313" key="1">
    <source>
        <dbReference type="EMBL" id="CAB4159552.1"/>
    </source>
</evidence>
<protein>
    <submittedName>
        <fullName evidence="1">Uncharacterized protein</fullName>
    </submittedName>
</protein>
<organism evidence="1">
    <name type="scientific">uncultured Caudovirales phage</name>
    <dbReference type="NCBI Taxonomy" id="2100421"/>
    <lineage>
        <taxon>Viruses</taxon>
        <taxon>Duplodnaviria</taxon>
        <taxon>Heunggongvirae</taxon>
        <taxon>Uroviricota</taxon>
        <taxon>Caudoviricetes</taxon>
        <taxon>Peduoviridae</taxon>
        <taxon>Maltschvirus</taxon>
        <taxon>Maltschvirus maltsch</taxon>
    </lineage>
</organism>
<accession>A0A6J5NLH2</accession>
<dbReference type="EMBL" id="LR796670">
    <property type="protein sequence ID" value="CAB4159552.1"/>
    <property type="molecule type" value="Genomic_DNA"/>
</dbReference>
<name>A0A6J5NLH2_9CAUD</name>
<proteinExistence type="predicted"/>
<reference evidence="1" key="1">
    <citation type="submission" date="2020-04" db="EMBL/GenBank/DDBJ databases">
        <authorList>
            <person name="Chiriac C."/>
            <person name="Salcher M."/>
            <person name="Ghai R."/>
            <person name="Kavagutti S V."/>
        </authorList>
    </citation>
    <scope>NUCLEOTIDE SEQUENCE</scope>
</reference>
<gene>
    <name evidence="1" type="ORF">UFOVP699_288</name>
</gene>